<dbReference type="Gene3D" id="1.10.510.10">
    <property type="entry name" value="Transferase(Phosphotransferase) domain 1"/>
    <property type="match status" value="1"/>
</dbReference>
<evidence type="ECO:0000259" key="11">
    <source>
        <dbReference type="PROSITE" id="PS50011"/>
    </source>
</evidence>
<dbReference type="InterPro" id="IPR000719">
    <property type="entry name" value="Prot_kinase_dom"/>
</dbReference>
<evidence type="ECO:0000256" key="4">
    <source>
        <dbReference type="ARBA" id="ARBA00022741"/>
    </source>
</evidence>
<proteinExistence type="predicted"/>
<keyword evidence="10" id="KW-0812">Transmembrane</keyword>
<feature type="domain" description="Protein kinase" evidence="11">
    <location>
        <begin position="9"/>
        <end position="264"/>
    </location>
</feature>
<keyword evidence="13" id="KW-1185">Reference proteome</keyword>
<evidence type="ECO:0000256" key="9">
    <source>
        <dbReference type="SAM" id="MobiDB-lite"/>
    </source>
</evidence>
<feature type="transmembrane region" description="Helical" evidence="10">
    <location>
        <begin position="484"/>
        <end position="506"/>
    </location>
</feature>
<dbReference type="PROSITE" id="PS50011">
    <property type="entry name" value="PROTEIN_KINASE_DOM"/>
    <property type="match status" value="1"/>
</dbReference>
<comment type="caution">
    <text evidence="12">The sequence shown here is derived from an EMBL/GenBank/DDBJ whole genome shotgun (WGS) entry which is preliminary data.</text>
</comment>
<reference evidence="12 13" key="1">
    <citation type="submission" date="2024-02" db="EMBL/GenBank/DDBJ databases">
        <authorList>
            <person name="Chen Y."/>
            <person name="Shah S."/>
            <person name="Dougan E. K."/>
            <person name="Thang M."/>
            <person name="Chan C."/>
        </authorList>
    </citation>
    <scope>NUCLEOTIDE SEQUENCE [LARGE SCALE GENOMIC DNA]</scope>
</reference>
<dbReference type="PANTHER" id="PTHR24356:SF163">
    <property type="entry name" value="3-PHOSPHOINOSITIDE-DEPENDENT PROTEIN KINASE 1-RELATED"/>
    <property type="match status" value="1"/>
</dbReference>
<evidence type="ECO:0000313" key="13">
    <source>
        <dbReference type="Proteomes" id="UP001642484"/>
    </source>
</evidence>
<sequence length="655" mass="72482">MAAAQTSEFDFEGFIGHGSFCQVERCVHRATGSSYAAKRVVKSKPHVLQGIVMEVHCLRRLQESPWVVQMAYEIDLEMEWIGILELCEGELWEEIKHCGCFPSEGLWYARQMLEALVAVHDLDIVHRDIKCENFLLTAERKVKLIDFGTARDAAHPEVPTMMLGPQYEHHVGTPNFMSPEAIEGTGNDRRSDLWSLGCAIYQLLLGAAPFNAPTPFMILTKAQAGQLWIPSTGMFSAELQLIQQLTTKDPAARLGASSTRHALEGGLLPTRGTCCAPLAPRSALQGAVVRLCRAVVAESDSRALEEDPPPAGECLFVADAAQGVLAQLGVEEMPETQTLDEVLSTLRAAGLGDNEQVVLWRSVELAEQRLKESRETFSLGGSENSSEATDEEEAEEEGKDSAAVKDASQLPPVGEASPRPVPEGQAAKCCELMKRLSPKRILIDPGGLGLGEGNAGLRPDQETRDDPERISNAVSVSHGSEADLVLVVMGLSMSIILMNILIGVLAESYNRGWEHRERLFLLERSRLVLQHFTSNRGWKKCCSLCRRRRVQGEMGGKFWRVFKCPRRKDNFQGLRSGPGHRRPPLGIAQVWFAFPKDPASWGEMQTDAEGDATMNVHEKVTELRREIREMMHGKLKTHQADVLRGRNVLRGRCRA</sequence>
<protein>
    <recommendedName>
        <fullName evidence="1">non-specific serine/threonine protein kinase</fullName>
        <ecNumber evidence="1">2.7.11.1</ecNumber>
    </recommendedName>
</protein>
<evidence type="ECO:0000256" key="7">
    <source>
        <dbReference type="ARBA" id="ARBA00047899"/>
    </source>
</evidence>
<feature type="region of interest" description="Disordered" evidence="9">
    <location>
        <begin position="373"/>
        <end position="424"/>
    </location>
</feature>
<evidence type="ECO:0000256" key="6">
    <source>
        <dbReference type="ARBA" id="ARBA00022840"/>
    </source>
</evidence>
<keyword evidence="5" id="KW-0418">Kinase</keyword>
<accession>A0ABP0K5K9</accession>
<evidence type="ECO:0000256" key="8">
    <source>
        <dbReference type="ARBA" id="ARBA00048679"/>
    </source>
</evidence>
<comment type="catalytic activity">
    <reaction evidence="7">
        <text>L-threonyl-[protein] + ATP = O-phospho-L-threonyl-[protein] + ADP + H(+)</text>
        <dbReference type="Rhea" id="RHEA:46608"/>
        <dbReference type="Rhea" id="RHEA-COMP:11060"/>
        <dbReference type="Rhea" id="RHEA-COMP:11605"/>
        <dbReference type="ChEBI" id="CHEBI:15378"/>
        <dbReference type="ChEBI" id="CHEBI:30013"/>
        <dbReference type="ChEBI" id="CHEBI:30616"/>
        <dbReference type="ChEBI" id="CHEBI:61977"/>
        <dbReference type="ChEBI" id="CHEBI:456216"/>
        <dbReference type="EC" id="2.7.11.1"/>
    </reaction>
</comment>
<dbReference type="SUPFAM" id="SSF56112">
    <property type="entry name" value="Protein kinase-like (PK-like)"/>
    <property type="match status" value="1"/>
</dbReference>
<keyword evidence="10" id="KW-1133">Transmembrane helix</keyword>
<evidence type="ECO:0000256" key="10">
    <source>
        <dbReference type="SAM" id="Phobius"/>
    </source>
</evidence>
<dbReference type="EMBL" id="CAXAMN010007413">
    <property type="protein sequence ID" value="CAK9021444.1"/>
    <property type="molecule type" value="Genomic_DNA"/>
</dbReference>
<comment type="catalytic activity">
    <reaction evidence="8">
        <text>L-seryl-[protein] + ATP = O-phospho-L-seryl-[protein] + ADP + H(+)</text>
        <dbReference type="Rhea" id="RHEA:17989"/>
        <dbReference type="Rhea" id="RHEA-COMP:9863"/>
        <dbReference type="Rhea" id="RHEA-COMP:11604"/>
        <dbReference type="ChEBI" id="CHEBI:15378"/>
        <dbReference type="ChEBI" id="CHEBI:29999"/>
        <dbReference type="ChEBI" id="CHEBI:30616"/>
        <dbReference type="ChEBI" id="CHEBI:83421"/>
        <dbReference type="ChEBI" id="CHEBI:456216"/>
        <dbReference type="EC" id="2.7.11.1"/>
    </reaction>
</comment>
<organism evidence="12 13">
    <name type="scientific">Durusdinium trenchii</name>
    <dbReference type="NCBI Taxonomy" id="1381693"/>
    <lineage>
        <taxon>Eukaryota</taxon>
        <taxon>Sar</taxon>
        <taxon>Alveolata</taxon>
        <taxon>Dinophyceae</taxon>
        <taxon>Suessiales</taxon>
        <taxon>Symbiodiniaceae</taxon>
        <taxon>Durusdinium</taxon>
    </lineage>
</organism>
<dbReference type="InterPro" id="IPR050236">
    <property type="entry name" value="Ser_Thr_kinase_AGC"/>
</dbReference>
<keyword evidence="4" id="KW-0547">Nucleotide-binding</keyword>
<dbReference type="EC" id="2.7.11.1" evidence="1"/>
<dbReference type="Pfam" id="PF00069">
    <property type="entry name" value="Pkinase"/>
    <property type="match status" value="1"/>
</dbReference>
<keyword evidence="2" id="KW-0723">Serine/threonine-protein kinase</keyword>
<keyword evidence="10" id="KW-0472">Membrane</keyword>
<name>A0ABP0K5K9_9DINO</name>
<evidence type="ECO:0000256" key="1">
    <source>
        <dbReference type="ARBA" id="ARBA00012513"/>
    </source>
</evidence>
<dbReference type="InterPro" id="IPR008271">
    <property type="entry name" value="Ser/Thr_kinase_AS"/>
</dbReference>
<gene>
    <name evidence="12" type="ORF">CCMP2556_LOCUS14446</name>
</gene>
<evidence type="ECO:0000313" key="12">
    <source>
        <dbReference type="EMBL" id="CAK9021444.1"/>
    </source>
</evidence>
<dbReference type="PANTHER" id="PTHR24356">
    <property type="entry name" value="SERINE/THREONINE-PROTEIN KINASE"/>
    <property type="match status" value="1"/>
</dbReference>
<dbReference type="PROSITE" id="PS00108">
    <property type="entry name" value="PROTEIN_KINASE_ST"/>
    <property type="match status" value="1"/>
</dbReference>
<evidence type="ECO:0000256" key="2">
    <source>
        <dbReference type="ARBA" id="ARBA00022527"/>
    </source>
</evidence>
<feature type="compositionally biased region" description="Acidic residues" evidence="9">
    <location>
        <begin position="388"/>
        <end position="398"/>
    </location>
</feature>
<dbReference type="InterPro" id="IPR011009">
    <property type="entry name" value="Kinase-like_dom_sf"/>
</dbReference>
<keyword evidence="3" id="KW-0808">Transferase</keyword>
<dbReference type="Proteomes" id="UP001642484">
    <property type="component" value="Unassembled WGS sequence"/>
</dbReference>
<evidence type="ECO:0000256" key="5">
    <source>
        <dbReference type="ARBA" id="ARBA00022777"/>
    </source>
</evidence>
<keyword evidence="6" id="KW-0067">ATP-binding</keyword>
<dbReference type="SMART" id="SM00220">
    <property type="entry name" value="S_TKc"/>
    <property type="match status" value="1"/>
</dbReference>
<evidence type="ECO:0000256" key="3">
    <source>
        <dbReference type="ARBA" id="ARBA00022679"/>
    </source>
</evidence>